<gene>
    <name evidence="1" type="ORF">WISP_63254</name>
</gene>
<keyword evidence="2" id="KW-1185">Reference proteome</keyword>
<proteinExistence type="predicted"/>
<protein>
    <submittedName>
        <fullName evidence="1">Uncharacterized protein</fullName>
    </submittedName>
</protein>
<dbReference type="EMBL" id="WHWB01033743">
    <property type="protein sequence ID" value="KAJ7417690.1"/>
    <property type="molecule type" value="Genomic_DNA"/>
</dbReference>
<sequence length="149" mass="16765">MKMVKGLEEKLHVEWLRVLGFFSLEKRRLRGDLIMVFNIFVRGRGGAGTDLLSLVTSGRIQGNVMKLCQKRFRSDIRKKVFHSEGGWALEQAPQGSGLSTKHDRVQELFGQCSQAHGVLLGNGPVQDQELDFDDPCESLPAMIFYDSIN</sequence>
<accession>A0ABQ9DEH8</accession>
<dbReference type="Proteomes" id="UP001145742">
    <property type="component" value="Unassembled WGS sequence"/>
</dbReference>
<evidence type="ECO:0000313" key="2">
    <source>
        <dbReference type="Proteomes" id="UP001145742"/>
    </source>
</evidence>
<reference evidence="1" key="1">
    <citation type="submission" date="2019-10" db="EMBL/GenBank/DDBJ databases">
        <authorList>
            <person name="Soares A.E.R."/>
            <person name="Aleixo A."/>
            <person name="Schneider P."/>
            <person name="Miyaki C.Y."/>
            <person name="Schneider M.P."/>
            <person name="Mello C."/>
            <person name="Vasconcelos A.T.R."/>
        </authorList>
    </citation>
    <scope>NUCLEOTIDE SEQUENCE</scope>
    <source>
        <tissue evidence="1">Muscle</tissue>
    </source>
</reference>
<evidence type="ECO:0000313" key="1">
    <source>
        <dbReference type="EMBL" id="KAJ7417690.1"/>
    </source>
</evidence>
<organism evidence="1 2">
    <name type="scientific">Willisornis vidua</name>
    <name type="common">Xingu scale-backed antbird</name>
    <dbReference type="NCBI Taxonomy" id="1566151"/>
    <lineage>
        <taxon>Eukaryota</taxon>
        <taxon>Metazoa</taxon>
        <taxon>Chordata</taxon>
        <taxon>Craniata</taxon>
        <taxon>Vertebrata</taxon>
        <taxon>Euteleostomi</taxon>
        <taxon>Archelosauria</taxon>
        <taxon>Archosauria</taxon>
        <taxon>Dinosauria</taxon>
        <taxon>Saurischia</taxon>
        <taxon>Theropoda</taxon>
        <taxon>Coelurosauria</taxon>
        <taxon>Aves</taxon>
        <taxon>Neognathae</taxon>
        <taxon>Neoaves</taxon>
        <taxon>Telluraves</taxon>
        <taxon>Australaves</taxon>
        <taxon>Passeriformes</taxon>
        <taxon>Thamnophilidae</taxon>
        <taxon>Willisornis</taxon>
    </lineage>
</organism>
<comment type="caution">
    <text evidence="1">The sequence shown here is derived from an EMBL/GenBank/DDBJ whole genome shotgun (WGS) entry which is preliminary data.</text>
</comment>
<name>A0ABQ9DEH8_9PASS</name>